<name>A0ABZ1WEW0_9ACTN</name>
<dbReference type="EMBL" id="CP108482">
    <property type="protein sequence ID" value="WUS59319.1"/>
    <property type="molecule type" value="Genomic_DNA"/>
</dbReference>
<keyword evidence="1" id="KW-1133">Transmembrane helix</keyword>
<evidence type="ECO:0000256" key="1">
    <source>
        <dbReference type="SAM" id="Phobius"/>
    </source>
</evidence>
<protein>
    <submittedName>
        <fullName evidence="2">Oxidoreductase</fullName>
    </submittedName>
</protein>
<keyword evidence="3" id="KW-1185">Reference proteome</keyword>
<sequence length="540" mass="58933">MEQAPEDWTPVERGLWEAFRQGVVYDLAARTGERLGAPGTNQELDRADERDDVFGDTTWGPERTVRAEVIARLLLDGPAPIPGRVAALKLTGALVTGPLVLAGGTITHYVEMHDCRFANKLLMSEARAGTLRFVTCLIPRIEASRLATEGDLHLARCRVPDGIRLTDARIGTDLLLNQAVVGADRFGRSLSADGMSVHQDFEADRLESTGELSLRTARVGGRLSLRGAQLRSTPQSSTCLNAVRLTVGHTLYLTSSADGGWYGSRTYYGSGYGESPPPGAPSTPFRAYGKVRLSDARFESACLISGEFHLGAEDELSLRRIQTPELRFACRMRPTGTVSLSRARVGNLVDAPASWPAGKHLGLTGFTYEVLRPLAPFGVQERIAWLESASVDFQPESYEQLAAALRRDGADDDAREVLYARQRRRYATLPLPSRIWGHLQEATVGYGYRPGRAALWLLLAWLLGTLFFQQHPPEPLKADERPHWNAALYTLGHLLPVVDLGQNGWNPAGAGQWVAAGLVLVGWVLATTVVAGATRLLQRG</sequence>
<evidence type="ECO:0000313" key="2">
    <source>
        <dbReference type="EMBL" id="WUS59319.1"/>
    </source>
</evidence>
<keyword evidence="1" id="KW-0812">Transmembrane</keyword>
<evidence type="ECO:0000313" key="3">
    <source>
        <dbReference type="Proteomes" id="UP001432014"/>
    </source>
</evidence>
<proteinExistence type="predicted"/>
<dbReference type="Proteomes" id="UP001432014">
    <property type="component" value="Chromosome"/>
</dbReference>
<reference evidence="2 3" key="1">
    <citation type="submission" date="2022-10" db="EMBL/GenBank/DDBJ databases">
        <title>The complete genomes of actinobacterial strains from the NBC collection.</title>
        <authorList>
            <person name="Joergensen T.S."/>
            <person name="Alvarez Arevalo M."/>
            <person name="Sterndorff E.B."/>
            <person name="Faurdal D."/>
            <person name="Vuksanovic O."/>
            <person name="Mourched A.-S."/>
            <person name="Charusanti P."/>
            <person name="Shaw S."/>
            <person name="Blin K."/>
            <person name="Weber T."/>
        </authorList>
    </citation>
    <scope>NUCLEOTIDE SEQUENCE [LARGE SCALE GENOMIC DNA]</scope>
    <source>
        <strain evidence="2 3">NBC_01247</strain>
    </source>
</reference>
<organism evidence="2 3">
    <name type="scientific">Kitasatospora herbaricolor</name>
    <dbReference type="NCBI Taxonomy" id="68217"/>
    <lineage>
        <taxon>Bacteria</taxon>
        <taxon>Bacillati</taxon>
        <taxon>Actinomycetota</taxon>
        <taxon>Actinomycetes</taxon>
        <taxon>Kitasatosporales</taxon>
        <taxon>Streptomycetaceae</taxon>
        <taxon>Kitasatospora</taxon>
    </lineage>
</organism>
<feature type="transmembrane region" description="Helical" evidence="1">
    <location>
        <begin position="513"/>
        <end position="537"/>
    </location>
</feature>
<dbReference type="RefSeq" id="WP_329494584.1">
    <property type="nucleotide sequence ID" value="NZ_CP108460.1"/>
</dbReference>
<accession>A0ABZ1WEW0</accession>
<keyword evidence="1" id="KW-0472">Membrane</keyword>
<gene>
    <name evidence="2" type="ORF">OG469_29730</name>
</gene>